<dbReference type="GO" id="GO:0008641">
    <property type="term" value="F:ubiquitin-like modifier activating enzyme activity"/>
    <property type="evidence" value="ECO:0007669"/>
    <property type="project" value="InterPro"/>
</dbReference>
<dbReference type="InterPro" id="IPR035985">
    <property type="entry name" value="Ubiquitin-activating_enz"/>
</dbReference>
<dbReference type="Gene3D" id="3.40.50.720">
    <property type="entry name" value="NAD(P)-binding Rossmann-like Domain"/>
    <property type="match status" value="1"/>
</dbReference>
<dbReference type="RefSeq" id="WP_133700414.1">
    <property type="nucleotide sequence ID" value="NZ_SNXS01000002.1"/>
</dbReference>
<gene>
    <name evidence="1" type="ORF">DES47_102742</name>
</gene>
<proteinExistence type="predicted"/>
<protein>
    <submittedName>
        <fullName evidence="1">ThiF family protein</fullName>
    </submittedName>
</protein>
<comment type="caution">
    <text evidence="1">The sequence shown here is derived from an EMBL/GenBank/DDBJ whole genome shotgun (WGS) entry which is preliminary data.</text>
</comment>
<reference evidence="1 2" key="1">
    <citation type="submission" date="2019-03" db="EMBL/GenBank/DDBJ databases">
        <title>Genomic Encyclopedia of Type Strains, Phase IV (KMG-IV): sequencing the most valuable type-strain genomes for metagenomic binning, comparative biology and taxonomic classification.</title>
        <authorList>
            <person name="Goeker M."/>
        </authorList>
    </citation>
    <scope>NUCLEOTIDE SEQUENCE [LARGE SCALE GENOMIC DNA]</scope>
    <source>
        <strain evidence="1 2">DSM 16998</strain>
    </source>
</reference>
<name>A0A4R6QPR4_9BURK</name>
<evidence type="ECO:0000313" key="1">
    <source>
        <dbReference type="EMBL" id="TDP72996.1"/>
    </source>
</evidence>
<keyword evidence="2" id="KW-1185">Reference proteome</keyword>
<dbReference type="SUPFAM" id="SSF69572">
    <property type="entry name" value="Activating enzymes of the ubiquitin-like proteins"/>
    <property type="match status" value="1"/>
</dbReference>
<sequence length="485" mass="51321">MSAAEKNRQALLALFGDDALVLKLSSTRIALALPSANTPPSAVLLATVLADVLGRLWPNIDFFGEIAEVALAVSHDAASSGGAPVDGMKVGWAPPYDMVISVGAAAPDATSPCIRVGADGWQVQFGDEATCGDSMNPVGPAFAAGLAAAQLFSVCFSAALEGSGLRPIGDWGTDVRGLFEAPGLEFRAFDIQETHVFGVGAVTHALVWLIENWPEPVSGELHLVDGDAYGEGNGQRYAFMKPGSIGTSKVEAVATRLKSMHLAAEPHSKGMNDYCEERGHDRPLLRVIAGLDSEESRRQAGLKDPERAINMWTSGSYIGAGQYVPGHGRGCLVCAYPESIEAPLDEVAKFHKQTGLLPDVVRELLDSARGLTAEEAHKVAQAKGVPAERIVGEPLRSVIPVLCATGKVPLSEAKEAVDVPFAFSSLLAGVAGFVMLLRDVQIRGETSVCWTQHVFKRPSPSMLKVEGRHARCVRCDAAELVDEPA</sequence>
<dbReference type="EMBL" id="SNXS01000002">
    <property type="protein sequence ID" value="TDP72996.1"/>
    <property type="molecule type" value="Genomic_DNA"/>
</dbReference>
<dbReference type="Proteomes" id="UP000295361">
    <property type="component" value="Unassembled WGS sequence"/>
</dbReference>
<dbReference type="AlphaFoldDB" id="A0A4R6QPR4"/>
<dbReference type="InParanoid" id="A0A4R6QPR4"/>
<evidence type="ECO:0000313" key="2">
    <source>
        <dbReference type="Proteomes" id="UP000295361"/>
    </source>
</evidence>
<dbReference type="OrthoDB" id="9149790at2"/>
<accession>A0A4R6QPR4</accession>
<organism evidence="1 2">
    <name type="scientific">Roseateles toxinivorans</name>
    <dbReference type="NCBI Taxonomy" id="270368"/>
    <lineage>
        <taxon>Bacteria</taxon>
        <taxon>Pseudomonadati</taxon>
        <taxon>Pseudomonadota</taxon>
        <taxon>Betaproteobacteria</taxon>
        <taxon>Burkholderiales</taxon>
        <taxon>Sphaerotilaceae</taxon>
        <taxon>Roseateles</taxon>
    </lineage>
</organism>